<evidence type="ECO:0000256" key="4">
    <source>
        <dbReference type="ARBA" id="ARBA00022827"/>
    </source>
</evidence>
<accession>A0A370TY98</accession>
<dbReference type="Gene3D" id="3.50.50.60">
    <property type="entry name" value="FAD/NAD(P)-binding domain"/>
    <property type="match status" value="3"/>
</dbReference>
<dbReference type="EMBL" id="NPIC01000001">
    <property type="protein sequence ID" value="RDL40492.1"/>
    <property type="molecule type" value="Genomic_DNA"/>
</dbReference>
<dbReference type="Proteomes" id="UP000254866">
    <property type="component" value="Unassembled WGS sequence"/>
</dbReference>
<dbReference type="STRING" id="2656787.A0A370TY98"/>
<dbReference type="GeneID" id="43593320"/>
<organism evidence="8 9">
    <name type="scientific">Venustampulla echinocandica</name>
    <dbReference type="NCBI Taxonomy" id="2656787"/>
    <lineage>
        <taxon>Eukaryota</taxon>
        <taxon>Fungi</taxon>
        <taxon>Dikarya</taxon>
        <taxon>Ascomycota</taxon>
        <taxon>Pezizomycotina</taxon>
        <taxon>Leotiomycetes</taxon>
        <taxon>Helotiales</taxon>
        <taxon>Pleuroascaceae</taxon>
        <taxon>Venustampulla</taxon>
    </lineage>
</organism>
<evidence type="ECO:0000256" key="1">
    <source>
        <dbReference type="ARBA" id="ARBA00001974"/>
    </source>
</evidence>
<evidence type="ECO:0000256" key="6">
    <source>
        <dbReference type="ARBA" id="ARBA00023002"/>
    </source>
</evidence>
<keyword evidence="4" id="KW-0274">FAD</keyword>
<evidence type="ECO:0000256" key="3">
    <source>
        <dbReference type="ARBA" id="ARBA00022630"/>
    </source>
</evidence>
<evidence type="ECO:0000256" key="5">
    <source>
        <dbReference type="ARBA" id="ARBA00022857"/>
    </source>
</evidence>
<keyword evidence="9" id="KW-1185">Reference proteome</keyword>
<dbReference type="GO" id="GO:0004497">
    <property type="term" value="F:monooxygenase activity"/>
    <property type="evidence" value="ECO:0007669"/>
    <property type="project" value="UniProtKB-KW"/>
</dbReference>
<dbReference type="InterPro" id="IPR036188">
    <property type="entry name" value="FAD/NAD-bd_sf"/>
</dbReference>
<protein>
    <submittedName>
        <fullName evidence="8">Putative cyclohexanone monooxygenase</fullName>
    </submittedName>
</protein>
<dbReference type="OrthoDB" id="66881at2759"/>
<dbReference type="AlphaFoldDB" id="A0A370TY98"/>
<comment type="cofactor">
    <cofactor evidence="1">
        <name>FAD</name>
        <dbReference type="ChEBI" id="CHEBI:57692"/>
    </cofactor>
</comment>
<evidence type="ECO:0000256" key="7">
    <source>
        <dbReference type="ARBA" id="ARBA00023033"/>
    </source>
</evidence>
<dbReference type="PANTHER" id="PTHR43098">
    <property type="entry name" value="L-ORNITHINE N(5)-MONOOXYGENASE-RELATED"/>
    <property type="match status" value="1"/>
</dbReference>
<dbReference type="Pfam" id="PF13738">
    <property type="entry name" value="Pyr_redox_3"/>
    <property type="match status" value="1"/>
</dbReference>
<comment type="caution">
    <text evidence="8">The sequence shown here is derived from an EMBL/GenBank/DDBJ whole genome shotgun (WGS) entry which is preliminary data.</text>
</comment>
<comment type="similarity">
    <text evidence="2">Belongs to the FAD-binding monooxygenase family.</text>
</comment>
<evidence type="ECO:0000256" key="2">
    <source>
        <dbReference type="ARBA" id="ARBA00010139"/>
    </source>
</evidence>
<reference evidence="8 9" key="1">
    <citation type="journal article" date="2018" name="IMA Fungus">
        <title>IMA Genome-F 9: Draft genome sequence of Annulohypoxylon stygium, Aspergillus mulundensis, Berkeleyomyces basicola (syn. Thielaviopsis basicola), Ceratocystis smalleyi, two Cercospora beticola strains, Coleophoma cylindrospora, Fusarium fracticaudum, Phialophora cf. hyalina, and Morchella septimelata.</title>
        <authorList>
            <person name="Wingfield B.D."/>
            <person name="Bills G.F."/>
            <person name="Dong Y."/>
            <person name="Huang W."/>
            <person name="Nel W.J."/>
            <person name="Swalarsk-Parry B.S."/>
            <person name="Vaghefi N."/>
            <person name="Wilken P.M."/>
            <person name="An Z."/>
            <person name="de Beer Z.W."/>
            <person name="De Vos L."/>
            <person name="Chen L."/>
            <person name="Duong T.A."/>
            <person name="Gao Y."/>
            <person name="Hammerbacher A."/>
            <person name="Kikkert J.R."/>
            <person name="Li Y."/>
            <person name="Li H."/>
            <person name="Li K."/>
            <person name="Li Q."/>
            <person name="Liu X."/>
            <person name="Ma X."/>
            <person name="Naidoo K."/>
            <person name="Pethybridge S.J."/>
            <person name="Sun J."/>
            <person name="Steenkamp E.T."/>
            <person name="van der Nest M.A."/>
            <person name="van Wyk S."/>
            <person name="Wingfield M.J."/>
            <person name="Xiong C."/>
            <person name="Yue Q."/>
            <person name="Zhang X."/>
        </authorList>
    </citation>
    <scope>NUCLEOTIDE SEQUENCE [LARGE SCALE GENOMIC DNA]</scope>
    <source>
        <strain evidence="8 9">BP 5553</strain>
    </source>
</reference>
<name>A0A370TY98_9HELO</name>
<proteinExistence type="inferred from homology"/>
<dbReference type="PANTHER" id="PTHR43098:SF4">
    <property type="entry name" value="BLR3857 PROTEIN"/>
    <property type="match status" value="1"/>
</dbReference>
<keyword evidence="5" id="KW-0521">NADP</keyword>
<dbReference type="SUPFAM" id="SSF51905">
    <property type="entry name" value="FAD/NAD(P)-binding domain"/>
    <property type="match status" value="1"/>
</dbReference>
<sequence>MGSVTPDKLPNQPFPVKSLDTEPILAKYREERAKRIRKDGPSQFIQPEGSLSYFKEDVGAPPLTRDPINVETKVLIVGAGFGGLGAGVKLKNQGVEDFLIVEKGAGYGGTWYWNQYPGVSCDVEALIYLPFLEETGYIPKSRFPQGPEIREHMSRIVEKWDIAPKTHLQTEITSIVWDEFILRWHIHTNHADHFVSQFVVLATGTLHQPHLPGIPGIEDFKRDHFHSSRFDYGITGGDPAGNMTKLAGKTVGIIGTGASAAQLVPKLAQDAKKLYVFQRTPSSITPRHNQPPDPSIIASLKPGWQKARMSDFANILQGENLDVESTALEGLDVLTMRTILKEARKAGIEPKPENIPELYRQADFTLMESLRKLIEDTVTDKETADKLKPWYAFMCKRPVFHNDYLPAFNKPNVELIDTDGKGVSHLTDSGVVANNKEYEVDLLIFSTGFEFETASTFYRRTGIHLVGSKGQTFDEKWAGGPSTLFGIHVRDFPNLFLIGPVQAGVTANSTHTVYVAADHIAEVVAGCLKEEMDFQAIEPTEEAEEDWGKQIEEGREARLEFAKGCPPGYYNKEGKPEDIPARWGMYPKGIEVYTKLIREWREEGSMKGLERR</sequence>
<gene>
    <name evidence="8" type="ORF">BP5553_00471</name>
</gene>
<evidence type="ECO:0000313" key="9">
    <source>
        <dbReference type="Proteomes" id="UP000254866"/>
    </source>
</evidence>
<keyword evidence="3" id="KW-0285">Flavoprotein</keyword>
<dbReference type="InterPro" id="IPR050775">
    <property type="entry name" value="FAD-binding_Monooxygenases"/>
</dbReference>
<keyword evidence="7 8" id="KW-0503">Monooxygenase</keyword>
<dbReference type="RefSeq" id="XP_031873148.1">
    <property type="nucleotide sequence ID" value="XM_032009094.1"/>
</dbReference>
<keyword evidence="6" id="KW-0560">Oxidoreductase</keyword>
<evidence type="ECO:0000313" key="8">
    <source>
        <dbReference type="EMBL" id="RDL40492.1"/>
    </source>
</evidence>